<dbReference type="Proteomes" id="UP000679725">
    <property type="component" value="Unassembled WGS sequence"/>
</dbReference>
<protein>
    <recommendedName>
        <fullName evidence="4">Lipocalin-like domain-containing protein</fullName>
    </recommendedName>
</protein>
<accession>A0ABM8UKS4</accession>
<evidence type="ECO:0000313" key="3">
    <source>
        <dbReference type="Proteomes" id="UP000679725"/>
    </source>
</evidence>
<keyword evidence="3" id="KW-1185">Reference proteome</keyword>
<gene>
    <name evidence="2" type="ORF">DYBT9623_00819</name>
</gene>
<evidence type="ECO:0000313" key="2">
    <source>
        <dbReference type="EMBL" id="CAG5068091.1"/>
    </source>
</evidence>
<evidence type="ECO:0008006" key="4">
    <source>
        <dbReference type="Google" id="ProtNLM"/>
    </source>
</evidence>
<evidence type="ECO:0000256" key="1">
    <source>
        <dbReference type="SAM" id="SignalP"/>
    </source>
</evidence>
<keyword evidence="1" id="KW-0732">Signal</keyword>
<dbReference type="RefSeq" id="WP_215232207.1">
    <property type="nucleotide sequence ID" value="NZ_CAJRAU010000001.1"/>
</dbReference>
<feature type="chain" id="PRO_5047158655" description="Lipocalin-like domain-containing protein" evidence="1">
    <location>
        <begin position="23"/>
        <end position="124"/>
    </location>
</feature>
<dbReference type="EMBL" id="CAJRAU010000001">
    <property type="protein sequence ID" value="CAG5068091.1"/>
    <property type="molecule type" value="Genomic_DNA"/>
</dbReference>
<reference evidence="2 3" key="1">
    <citation type="submission" date="2021-04" db="EMBL/GenBank/DDBJ databases">
        <authorList>
            <person name="Rodrigo-Torres L."/>
            <person name="Arahal R. D."/>
            <person name="Lucena T."/>
        </authorList>
    </citation>
    <scope>NUCLEOTIDE SEQUENCE [LARGE SCALE GENOMIC DNA]</scope>
    <source>
        <strain evidence="2 3">CECT 9623</strain>
    </source>
</reference>
<organism evidence="2 3">
    <name type="scientific">Dyadobacter linearis</name>
    <dbReference type="NCBI Taxonomy" id="2823330"/>
    <lineage>
        <taxon>Bacteria</taxon>
        <taxon>Pseudomonadati</taxon>
        <taxon>Bacteroidota</taxon>
        <taxon>Cytophagia</taxon>
        <taxon>Cytophagales</taxon>
        <taxon>Spirosomataceae</taxon>
        <taxon>Dyadobacter</taxon>
    </lineage>
</organism>
<name>A0ABM8UKS4_9BACT</name>
<comment type="caution">
    <text evidence="2">The sequence shown here is derived from an EMBL/GenBank/DDBJ whole genome shotgun (WGS) entry which is preliminary data.</text>
</comment>
<proteinExistence type="predicted"/>
<feature type="signal peptide" evidence="1">
    <location>
        <begin position="1"/>
        <end position="22"/>
    </location>
</feature>
<sequence>MKRTSFIYAIALLFFVVFTGNAQTVKPDDFAGKWDILVKGTPDGDSKLVADLVREGGVLSGQLVNPTDSTAEKIPVTVTENGNKLSLAFSAQGYDVTIDLDKVDDDNLKGSLMNMFETTAKRIK</sequence>